<sequence length="340" mass="35498">MKKKSLAIAMLSLLPLAAAQAQTSVQIYGVADASVGIEDTDAPGEDSRTVISSGTQGTSRIGFRGTEDLGNGLKALFNIEAGYAIDTGAQDAAGLFQRRAVVGLQGSFGTVTIGREYGPIAAVAQSADPLGHAYYGSALTGFGNGRLTRRLSNSVNYKSNDLSGLTFLAAYSAGERQTNDPSGNLVGAAVEYKNGPLYLGAGYQQTERLATGDDKEYTFGAGYNFGVIDVRGVYMEADPTGANNEFKYISLGATYTAGPNKFHLTGHQQKLETGAKGNGISVAYSYAMSKRTNLYSSYSHLRNNGRAAFGLVSPGGSFAPPATALGADPSVFNVGVRHSF</sequence>
<dbReference type="PANTHER" id="PTHR34501:SF9">
    <property type="entry name" value="MAJOR OUTER MEMBRANE PROTEIN P.IA"/>
    <property type="match status" value="1"/>
</dbReference>
<dbReference type="InterPro" id="IPR050298">
    <property type="entry name" value="Gram-neg_bact_OMP"/>
</dbReference>
<keyword evidence="3" id="KW-0813">Transport</keyword>
<evidence type="ECO:0000256" key="11">
    <source>
        <dbReference type="SAM" id="MobiDB-lite"/>
    </source>
</evidence>
<evidence type="ECO:0000256" key="6">
    <source>
        <dbReference type="ARBA" id="ARBA00022729"/>
    </source>
</evidence>
<dbReference type="InterPro" id="IPR001702">
    <property type="entry name" value="Porin_Gram-ve"/>
</dbReference>
<dbReference type="CDD" id="cd00342">
    <property type="entry name" value="gram_neg_porins"/>
    <property type="match status" value="1"/>
</dbReference>
<reference evidence="14" key="1">
    <citation type="submission" date="2022-11" db="EMBL/GenBank/DDBJ databases">
        <title>Isolation and characterization of PLA-degrading bacterium Massilia sp. from Antarctic soil.</title>
        <authorList>
            <person name="Sato K."/>
            <person name="Gomez-Fuentes C."/>
            <person name="Ahmad S.A."/>
            <person name="Zulkharnain A."/>
        </authorList>
    </citation>
    <scope>NUCLEOTIDE SEQUENCE</scope>
    <source>
        <strain evidence="14">N-3</strain>
    </source>
</reference>
<evidence type="ECO:0000256" key="12">
    <source>
        <dbReference type="SAM" id="SignalP"/>
    </source>
</evidence>
<dbReference type="PRINTS" id="PR00184">
    <property type="entry name" value="NEISSPPORIN"/>
</dbReference>
<evidence type="ECO:0000256" key="10">
    <source>
        <dbReference type="ARBA" id="ARBA00023237"/>
    </source>
</evidence>
<dbReference type="EMBL" id="AP026966">
    <property type="protein sequence ID" value="BDT57959.1"/>
    <property type="molecule type" value="Genomic_DNA"/>
</dbReference>
<keyword evidence="8" id="KW-0626">Porin</keyword>
<dbReference type="InterPro" id="IPR002299">
    <property type="entry name" value="Porin_Neis"/>
</dbReference>
<keyword evidence="10" id="KW-0998">Cell outer membrane</keyword>
<feature type="region of interest" description="Disordered" evidence="11">
    <location>
        <begin position="38"/>
        <end position="57"/>
    </location>
</feature>
<dbReference type="PRINTS" id="PR00182">
    <property type="entry name" value="ECOLNEIPORIN"/>
</dbReference>
<evidence type="ECO:0000313" key="15">
    <source>
        <dbReference type="Proteomes" id="UP001163336"/>
    </source>
</evidence>
<keyword evidence="6 12" id="KW-0732">Signal</keyword>
<dbReference type="InterPro" id="IPR023614">
    <property type="entry name" value="Porin_dom_sf"/>
</dbReference>
<keyword evidence="7" id="KW-0406">Ion transport</keyword>
<evidence type="ECO:0000256" key="4">
    <source>
        <dbReference type="ARBA" id="ARBA00022452"/>
    </source>
</evidence>
<keyword evidence="4" id="KW-1134">Transmembrane beta strand</keyword>
<organism evidence="14 15">
    <name type="scientific">Massilia varians</name>
    <dbReference type="NCBI Taxonomy" id="457921"/>
    <lineage>
        <taxon>Bacteria</taxon>
        <taxon>Pseudomonadati</taxon>
        <taxon>Pseudomonadota</taxon>
        <taxon>Betaproteobacteria</taxon>
        <taxon>Burkholderiales</taxon>
        <taxon>Oxalobacteraceae</taxon>
        <taxon>Telluria group</taxon>
        <taxon>Massilia</taxon>
    </lineage>
</organism>
<name>A0ABN6TAV6_9BURK</name>
<dbReference type="SUPFAM" id="SSF56935">
    <property type="entry name" value="Porins"/>
    <property type="match status" value="1"/>
</dbReference>
<evidence type="ECO:0000259" key="13">
    <source>
        <dbReference type="Pfam" id="PF13609"/>
    </source>
</evidence>
<protein>
    <submittedName>
        <fullName evidence="14">Porin</fullName>
    </submittedName>
</protein>
<comment type="subcellular location">
    <subcellularLocation>
        <location evidence="1">Cell outer membrane</location>
        <topology evidence="1">Multi-pass membrane protein</topology>
    </subcellularLocation>
</comment>
<comment type="subunit">
    <text evidence="2">Homotrimer.</text>
</comment>
<proteinExistence type="predicted"/>
<evidence type="ECO:0000256" key="9">
    <source>
        <dbReference type="ARBA" id="ARBA00023136"/>
    </source>
</evidence>
<evidence type="ECO:0000256" key="1">
    <source>
        <dbReference type="ARBA" id="ARBA00004571"/>
    </source>
</evidence>
<evidence type="ECO:0000256" key="3">
    <source>
        <dbReference type="ARBA" id="ARBA00022448"/>
    </source>
</evidence>
<evidence type="ECO:0000256" key="7">
    <source>
        <dbReference type="ARBA" id="ARBA00023065"/>
    </source>
</evidence>
<dbReference type="Proteomes" id="UP001163336">
    <property type="component" value="Chromosome"/>
</dbReference>
<evidence type="ECO:0000313" key="14">
    <source>
        <dbReference type="EMBL" id="BDT57959.1"/>
    </source>
</evidence>
<keyword evidence="9" id="KW-0472">Membrane</keyword>
<accession>A0ABN6TAV6</accession>
<feature type="chain" id="PRO_5045901293" evidence="12">
    <location>
        <begin position="22"/>
        <end position="340"/>
    </location>
</feature>
<feature type="signal peptide" evidence="12">
    <location>
        <begin position="1"/>
        <end position="21"/>
    </location>
</feature>
<dbReference type="InterPro" id="IPR033900">
    <property type="entry name" value="Gram_neg_porin_domain"/>
</dbReference>
<gene>
    <name evidence="14" type="ORF">MasN3_14530</name>
</gene>
<dbReference type="Gene3D" id="2.40.160.10">
    <property type="entry name" value="Porin"/>
    <property type="match status" value="1"/>
</dbReference>
<dbReference type="RefSeq" id="WP_281913289.1">
    <property type="nucleotide sequence ID" value="NZ_AP026966.1"/>
</dbReference>
<dbReference type="Pfam" id="PF13609">
    <property type="entry name" value="Porin_4"/>
    <property type="match status" value="1"/>
</dbReference>
<feature type="domain" description="Porin" evidence="13">
    <location>
        <begin position="17"/>
        <end position="305"/>
    </location>
</feature>
<dbReference type="PANTHER" id="PTHR34501">
    <property type="entry name" value="PROTEIN YDDL-RELATED"/>
    <property type="match status" value="1"/>
</dbReference>
<keyword evidence="15" id="KW-1185">Reference proteome</keyword>
<evidence type="ECO:0000256" key="2">
    <source>
        <dbReference type="ARBA" id="ARBA00011233"/>
    </source>
</evidence>
<keyword evidence="5" id="KW-0812">Transmembrane</keyword>
<evidence type="ECO:0000256" key="5">
    <source>
        <dbReference type="ARBA" id="ARBA00022692"/>
    </source>
</evidence>
<evidence type="ECO:0000256" key="8">
    <source>
        <dbReference type="ARBA" id="ARBA00023114"/>
    </source>
</evidence>